<organism evidence="2 3">
    <name type="scientific">Streptomyces fodineus</name>
    <dbReference type="NCBI Taxonomy" id="1904616"/>
    <lineage>
        <taxon>Bacteria</taxon>
        <taxon>Bacillati</taxon>
        <taxon>Actinomycetota</taxon>
        <taxon>Actinomycetes</taxon>
        <taxon>Kitasatosporales</taxon>
        <taxon>Streptomycetaceae</taxon>
        <taxon>Streptomyces</taxon>
    </lineage>
</organism>
<dbReference type="Pfam" id="PF00931">
    <property type="entry name" value="NB-ARC"/>
    <property type="match status" value="1"/>
</dbReference>
<dbReference type="RefSeq" id="WP_069776432.1">
    <property type="nucleotide sequence ID" value="NZ_CP017248.1"/>
</dbReference>
<dbReference type="Gene3D" id="3.40.50.300">
    <property type="entry name" value="P-loop containing nucleotide triphosphate hydrolases"/>
    <property type="match status" value="1"/>
</dbReference>
<dbReference type="SUPFAM" id="SSF48452">
    <property type="entry name" value="TPR-like"/>
    <property type="match status" value="2"/>
</dbReference>
<dbReference type="EMBL" id="CP017248">
    <property type="protein sequence ID" value="AOR29772.1"/>
    <property type="molecule type" value="Genomic_DNA"/>
</dbReference>
<accession>A0A1D7Y2G7</accession>
<evidence type="ECO:0000313" key="2">
    <source>
        <dbReference type="EMBL" id="AOR29772.1"/>
    </source>
</evidence>
<feature type="domain" description="NB-ARC" evidence="1">
    <location>
        <begin position="89"/>
        <end position="235"/>
    </location>
</feature>
<sequence>MSELGARASGQGRIFQTTGDQYVQEHHHHYSADTVPLFAGEAGPYAGGSRPAAPDSVRIPLIGRPPRLLRDRAELCQALGTAVAGHGGEIHVVHGMGGCGKTALAYWLFTEAVREHRRVGFWVNASERMSLRAGMLAVAGDRGASSGELAAAAAGQRAAADLAWHYLGGSAEPWLLVLDNADDPSILEDGAWLRASGRGIVLVTTRHATSPLWHAPGTHRHALGVLPLDDAAQVLCDLAPEAGDLRSARKVAARLDGLPLALTLAGSHLSRQLLESWSMDEYARKPDEESTTIVDRGAGGYGGTQSRHLVGGTWQLSLDALAGQGLPEATTVLRLLSFLAADPVPLSLLAPLARAEIAVAGLEPELSPERLEAALRGLLDHSLAELVETDGVRCVKAHGVLLDSVASGTSHRQRSVLGEVAVRLLEEALPERGTQTPLARRALVLLAPHGSRLLETAPGERSAALGVRLVRQVYETADYGVAMVLSRAVADRAGALLGEDHPVTLDARDVVGRALFRMGHYEESEAVHRQVLARRQAMLGPDHPDTLRSCAGLHRPLDLLDRDEEAEHWLRRAIEGMRRVLGDDSPETLYTWTSLPEVLSQLGKERECDAELALLIPACERALPAAHPTLVMAHHMQAYALWQFGRFAEAEPVARRVLEDRMRILGPDNRFTFAARGLLAEIVYGLGHRGEAMELMTRVVEEHERVLGPEHPSVSHYSAALARYRTEDATP</sequence>
<protein>
    <submittedName>
        <fullName evidence="2">ATP/GTP-binding protein</fullName>
    </submittedName>
</protein>
<dbReference type="InterPro" id="IPR002182">
    <property type="entry name" value="NB-ARC"/>
</dbReference>
<dbReference type="InterPro" id="IPR053137">
    <property type="entry name" value="NLR-like"/>
</dbReference>
<dbReference type="PANTHER" id="PTHR46082">
    <property type="entry name" value="ATP/GTP-BINDING PROTEIN-RELATED"/>
    <property type="match status" value="1"/>
</dbReference>
<evidence type="ECO:0000259" key="1">
    <source>
        <dbReference type="Pfam" id="PF00931"/>
    </source>
</evidence>
<keyword evidence="3" id="KW-1185">Reference proteome</keyword>
<dbReference type="InterPro" id="IPR011990">
    <property type="entry name" value="TPR-like_helical_dom_sf"/>
</dbReference>
<dbReference type="KEGG" id="spun:BFF78_00500"/>
<reference evidence="3" key="1">
    <citation type="submission" date="2016-09" db="EMBL/GenBank/DDBJ databases">
        <title>Streptomyces puniciscabiei strain:TW1S1 Genome sequencing and assembly.</title>
        <authorList>
            <person name="Kim M.-K."/>
            <person name="Kim S.B."/>
        </authorList>
    </citation>
    <scope>NUCLEOTIDE SEQUENCE [LARGE SCALE GENOMIC DNA]</scope>
    <source>
        <strain evidence="3">TW1S1</strain>
    </source>
</reference>
<dbReference type="Gene3D" id="1.25.40.10">
    <property type="entry name" value="Tetratricopeptide repeat domain"/>
    <property type="match status" value="2"/>
</dbReference>
<dbReference type="GO" id="GO:0043531">
    <property type="term" value="F:ADP binding"/>
    <property type="evidence" value="ECO:0007669"/>
    <property type="project" value="InterPro"/>
</dbReference>
<proteinExistence type="predicted"/>
<gene>
    <name evidence="2" type="ORF">BFF78_00500</name>
</gene>
<dbReference type="SUPFAM" id="SSF52540">
    <property type="entry name" value="P-loop containing nucleoside triphosphate hydrolases"/>
    <property type="match status" value="1"/>
</dbReference>
<dbReference type="Proteomes" id="UP000094960">
    <property type="component" value="Chromosome"/>
</dbReference>
<dbReference type="PANTHER" id="PTHR46082:SF6">
    <property type="entry name" value="AAA+ ATPASE DOMAIN-CONTAINING PROTEIN-RELATED"/>
    <property type="match status" value="1"/>
</dbReference>
<dbReference type="PRINTS" id="PR00364">
    <property type="entry name" value="DISEASERSIST"/>
</dbReference>
<name>A0A1D7Y2G7_9ACTN</name>
<dbReference type="AlphaFoldDB" id="A0A1D7Y2G7"/>
<evidence type="ECO:0000313" key="3">
    <source>
        <dbReference type="Proteomes" id="UP000094960"/>
    </source>
</evidence>
<dbReference type="Pfam" id="PF13374">
    <property type="entry name" value="TPR_10"/>
    <property type="match status" value="4"/>
</dbReference>
<dbReference type="InterPro" id="IPR027417">
    <property type="entry name" value="P-loop_NTPase"/>
</dbReference>